<evidence type="ECO:0000313" key="4">
    <source>
        <dbReference type="Proteomes" id="UP000618382"/>
    </source>
</evidence>
<comment type="caution">
    <text evidence="2">The sequence shown here is derived from an EMBL/GenBank/DDBJ whole genome shotgun (WGS) entry which is preliminary data.</text>
</comment>
<dbReference type="EMBL" id="BONN01000002">
    <property type="protein sequence ID" value="GIG31672.1"/>
    <property type="molecule type" value="Genomic_DNA"/>
</dbReference>
<evidence type="ECO:0000313" key="1">
    <source>
        <dbReference type="EMBL" id="GIG31672.1"/>
    </source>
</evidence>
<reference evidence="2 3" key="1">
    <citation type="submission" date="2020-07" db="EMBL/GenBank/DDBJ databases">
        <title>Sequencing the genomes of 1000 actinobacteria strains.</title>
        <authorList>
            <person name="Klenk H.-P."/>
        </authorList>
    </citation>
    <scope>NUCLEOTIDE SEQUENCE [LARGE SCALE GENOMIC DNA]</scope>
    <source>
        <strain evidence="2 3">DSM 24482</strain>
    </source>
</reference>
<accession>A0A7Y9JY09</accession>
<reference evidence="1 4" key="2">
    <citation type="submission" date="2021-01" db="EMBL/GenBank/DDBJ databases">
        <title>Whole genome shotgun sequence of Cellulomonas oligotrophica NBRC 109435.</title>
        <authorList>
            <person name="Komaki H."/>
            <person name="Tamura T."/>
        </authorList>
    </citation>
    <scope>NUCLEOTIDE SEQUENCE [LARGE SCALE GENOMIC DNA]</scope>
    <source>
        <strain evidence="1 4">NBRC 109435</strain>
    </source>
</reference>
<evidence type="ECO:0000313" key="2">
    <source>
        <dbReference type="EMBL" id="NYD84605.1"/>
    </source>
</evidence>
<proteinExistence type="predicted"/>
<dbReference type="RefSeq" id="WP_140459062.1">
    <property type="nucleotide sequence ID" value="NZ_BAABFI010000004.1"/>
</dbReference>
<dbReference type="Proteomes" id="UP000618382">
    <property type="component" value="Unassembled WGS sequence"/>
</dbReference>
<gene>
    <name evidence="2" type="ORF">BKA21_000154</name>
    <name evidence="1" type="ORF">Col01nite_08310</name>
</gene>
<organism evidence="2 3">
    <name type="scientific">Cellulomonas oligotrophica</name>
    <dbReference type="NCBI Taxonomy" id="931536"/>
    <lineage>
        <taxon>Bacteria</taxon>
        <taxon>Bacillati</taxon>
        <taxon>Actinomycetota</taxon>
        <taxon>Actinomycetes</taxon>
        <taxon>Micrococcales</taxon>
        <taxon>Cellulomonadaceae</taxon>
        <taxon>Cellulomonas</taxon>
    </lineage>
</organism>
<keyword evidence="4" id="KW-1185">Reference proteome</keyword>
<dbReference type="AlphaFoldDB" id="A0A7Y9JY09"/>
<protein>
    <submittedName>
        <fullName evidence="2">Uncharacterized protein</fullName>
    </submittedName>
</protein>
<dbReference type="EMBL" id="JACCBK010000001">
    <property type="protein sequence ID" value="NYD84605.1"/>
    <property type="molecule type" value="Genomic_DNA"/>
</dbReference>
<dbReference type="Proteomes" id="UP000577956">
    <property type="component" value="Unassembled WGS sequence"/>
</dbReference>
<sequence>MTTTVDLGLVETYVEDHVTGATGIIERLGRMQGAPGLVDVSDDLARLRAELVEERALHLATARDLGLAPSRSKRVLAAVAERAARLKPNRRLRTPSPLTPLLELEVVRSGIEGKRLGWLTLRAHADDLGLDGPRIDGLVERSRDQAVRVEAMAAHVRGGAFDATSVQTGQDRS</sequence>
<evidence type="ECO:0000313" key="3">
    <source>
        <dbReference type="Proteomes" id="UP000577956"/>
    </source>
</evidence>
<name>A0A7Y9JY09_9CELL</name>